<comment type="caution">
    <text evidence="2">The sequence shown here is derived from an EMBL/GenBank/DDBJ whole genome shotgun (WGS) entry which is preliminary data.</text>
</comment>
<feature type="region of interest" description="Disordered" evidence="1">
    <location>
        <begin position="16"/>
        <end position="60"/>
    </location>
</feature>
<keyword evidence="3" id="KW-1185">Reference proteome</keyword>
<accession>A0ABT0G208</accession>
<evidence type="ECO:0000256" key="1">
    <source>
        <dbReference type="SAM" id="MobiDB-lite"/>
    </source>
</evidence>
<name>A0ABT0G208_9ACTN</name>
<dbReference type="EMBL" id="JAKRKC020000002">
    <property type="protein sequence ID" value="MCK2218131.1"/>
    <property type="molecule type" value="Genomic_DNA"/>
</dbReference>
<gene>
    <name evidence="2" type="ORF">MF672_030725</name>
</gene>
<evidence type="ECO:0000313" key="2">
    <source>
        <dbReference type="EMBL" id="MCK2218131.1"/>
    </source>
</evidence>
<evidence type="ECO:0000313" key="3">
    <source>
        <dbReference type="Proteomes" id="UP001317259"/>
    </source>
</evidence>
<dbReference type="RefSeq" id="WP_242370953.1">
    <property type="nucleotide sequence ID" value="NZ_JAKRKC020000002.1"/>
</dbReference>
<reference evidence="2 3" key="1">
    <citation type="submission" date="2022-04" db="EMBL/GenBank/DDBJ databases">
        <title>Genome draft of Actinomadura sp. ATCC 31491.</title>
        <authorList>
            <person name="Shi X."/>
            <person name="Du Y."/>
        </authorList>
    </citation>
    <scope>NUCLEOTIDE SEQUENCE [LARGE SCALE GENOMIC DNA]</scope>
    <source>
        <strain evidence="2 3">ATCC 31491</strain>
    </source>
</reference>
<organism evidence="2 3">
    <name type="scientific">Actinomadura luzonensis</name>
    <dbReference type="NCBI Taxonomy" id="2805427"/>
    <lineage>
        <taxon>Bacteria</taxon>
        <taxon>Bacillati</taxon>
        <taxon>Actinomycetota</taxon>
        <taxon>Actinomycetes</taxon>
        <taxon>Streptosporangiales</taxon>
        <taxon>Thermomonosporaceae</taxon>
        <taxon>Actinomadura</taxon>
    </lineage>
</organism>
<protein>
    <submittedName>
        <fullName evidence="2">Uncharacterized protein</fullName>
    </submittedName>
</protein>
<dbReference type="Proteomes" id="UP001317259">
    <property type="component" value="Unassembled WGS sequence"/>
</dbReference>
<sequence>MDGTLRITIAGFAASHGFGGIGQGQRDVSQPERYGPCTDDKQRSARAKVAGQPRASAPFR</sequence>
<proteinExistence type="predicted"/>